<accession>A0A8X6WKJ9</accession>
<reference evidence="3" key="1">
    <citation type="submission" date="2020-08" db="EMBL/GenBank/DDBJ databases">
        <title>Multicomponent nature underlies the extraordinary mechanical properties of spider dragline silk.</title>
        <authorList>
            <person name="Kono N."/>
            <person name="Nakamura H."/>
            <person name="Mori M."/>
            <person name="Yoshida Y."/>
            <person name="Ohtoshi R."/>
            <person name="Malay A.D."/>
            <person name="Moran D.A.P."/>
            <person name="Tomita M."/>
            <person name="Numata K."/>
            <person name="Arakawa K."/>
        </authorList>
    </citation>
    <scope>NUCLEOTIDE SEQUENCE</scope>
</reference>
<dbReference type="InterPro" id="IPR009057">
    <property type="entry name" value="Homeodomain-like_sf"/>
</dbReference>
<dbReference type="Proteomes" id="UP000887159">
    <property type="component" value="Unassembled WGS sequence"/>
</dbReference>
<feature type="domain" description="Transposase IS30-like HTH" evidence="2">
    <location>
        <begin position="60"/>
        <end position="99"/>
    </location>
</feature>
<dbReference type="EMBL" id="BMAU01021435">
    <property type="protein sequence ID" value="GFY35999.1"/>
    <property type="molecule type" value="Genomic_DNA"/>
</dbReference>
<comment type="subcellular location">
    <subcellularLocation>
        <location evidence="1">Nucleus</location>
    </subcellularLocation>
</comment>
<proteinExistence type="predicted"/>
<organism evidence="3 4">
    <name type="scientific">Trichonephila clavipes</name>
    <name type="common">Golden silk orbweaver</name>
    <name type="synonym">Nephila clavipes</name>
    <dbReference type="NCBI Taxonomy" id="2585209"/>
    <lineage>
        <taxon>Eukaryota</taxon>
        <taxon>Metazoa</taxon>
        <taxon>Ecdysozoa</taxon>
        <taxon>Arthropoda</taxon>
        <taxon>Chelicerata</taxon>
        <taxon>Arachnida</taxon>
        <taxon>Araneae</taxon>
        <taxon>Araneomorphae</taxon>
        <taxon>Entelegynae</taxon>
        <taxon>Araneoidea</taxon>
        <taxon>Nephilidae</taxon>
        <taxon>Trichonephila</taxon>
    </lineage>
</organism>
<dbReference type="Pfam" id="PF13936">
    <property type="entry name" value="HTH_38"/>
    <property type="match status" value="1"/>
</dbReference>
<dbReference type="InterPro" id="IPR025246">
    <property type="entry name" value="IS30-like_HTH"/>
</dbReference>
<dbReference type="AlphaFoldDB" id="A0A8X6WKJ9"/>
<evidence type="ECO:0000313" key="3">
    <source>
        <dbReference type="EMBL" id="GFY35999.1"/>
    </source>
</evidence>
<keyword evidence="4" id="KW-1185">Reference proteome</keyword>
<name>A0A8X6WKJ9_TRICX</name>
<evidence type="ECO:0000313" key="4">
    <source>
        <dbReference type="Proteomes" id="UP000887159"/>
    </source>
</evidence>
<gene>
    <name evidence="3" type="primary">X975_00333</name>
    <name evidence="3" type="ORF">TNCV_4843711</name>
</gene>
<evidence type="ECO:0000259" key="2">
    <source>
        <dbReference type="Pfam" id="PF13936"/>
    </source>
</evidence>
<comment type="caution">
    <text evidence="3">The sequence shown here is derived from an EMBL/GenBank/DDBJ whole genome shotgun (WGS) entry which is preliminary data.</text>
</comment>
<sequence length="191" mass="22057">MEYRLSEYSPTERKVDVREGQCNVWYNGNCKGGFYTSLQLAFRASLRYIMVLMVKTCFDQVSEFDRRRIVAFKDCGLSFRVIGQRVGRNQATLMRVCHRWIQEETMDLRGRSHPPRCTNAPDDRWIVRMAVMDYAATSLKYSTIDSVCLASFGVGSNHPSEFATGWNVRKASIASYSLDWKPHTFAPPIFR</sequence>
<protein>
    <submittedName>
        <fullName evidence="3">HTH_38 domain-containing protein</fullName>
    </submittedName>
</protein>
<dbReference type="GO" id="GO:0005634">
    <property type="term" value="C:nucleus"/>
    <property type="evidence" value="ECO:0007669"/>
    <property type="project" value="UniProtKB-SubCell"/>
</dbReference>
<evidence type="ECO:0000256" key="1">
    <source>
        <dbReference type="ARBA" id="ARBA00004123"/>
    </source>
</evidence>
<dbReference type="SUPFAM" id="SSF46689">
    <property type="entry name" value="Homeodomain-like"/>
    <property type="match status" value="1"/>
</dbReference>